<keyword evidence="15" id="KW-0472">Membrane</keyword>
<dbReference type="SUPFAM" id="SSF47384">
    <property type="entry name" value="Homodimeric domain of signal transducing histidine kinase"/>
    <property type="match status" value="1"/>
</dbReference>
<comment type="catalytic activity">
    <reaction evidence="1">
        <text>ATP + protein L-histidine = ADP + protein N-phospho-L-histidine.</text>
        <dbReference type="EC" id="2.7.13.3"/>
    </reaction>
</comment>
<dbReference type="CDD" id="cd00075">
    <property type="entry name" value="HATPase"/>
    <property type="match status" value="1"/>
</dbReference>
<evidence type="ECO:0000256" key="3">
    <source>
        <dbReference type="ARBA" id="ARBA00012438"/>
    </source>
</evidence>
<dbReference type="InterPro" id="IPR011006">
    <property type="entry name" value="CheY-like_superfamily"/>
</dbReference>
<dbReference type="SMART" id="SM00862">
    <property type="entry name" value="Trans_reg_C"/>
    <property type="match status" value="1"/>
</dbReference>
<dbReference type="Gene3D" id="6.10.250.690">
    <property type="match status" value="1"/>
</dbReference>
<dbReference type="InterPro" id="IPR036388">
    <property type="entry name" value="WH-like_DNA-bd_sf"/>
</dbReference>
<dbReference type="PROSITE" id="PS50109">
    <property type="entry name" value="HIS_KIN"/>
    <property type="match status" value="1"/>
</dbReference>
<evidence type="ECO:0000259" key="16">
    <source>
        <dbReference type="PROSITE" id="PS50109"/>
    </source>
</evidence>
<dbReference type="SMART" id="SM00304">
    <property type="entry name" value="HAMP"/>
    <property type="match status" value="1"/>
</dbReference>
<dbReference type="GO" id="GO:0000155">
    <property type="term" value="F:phosphorelay sensor kinase activity"/>
    <property type="evidence" value="ECO:0007669"/>
    <property type="project" value="InterPro"/>
</dbReference>
<evidence type="ECO:0000256" key="6">
    <source>
        <dbReference type="ARBA" id="ARBA00022679"/>
    </source>
</evidence>
<dbReference type="InterPro" id="IPR036890">
    <property type="entry name" value="HATPase_C_sf"/>
</dbReference>
<dbReference type="Gene3D" id="3.40.50.2300">
    <property type="match status" value="1"/>
</dbReference>
<dbReference type="GO" id="GO:0006355">
    <property type="term" value="P:regulation of DNA-templated transcription"/>
    <property type="evidence" value="ECO:0007669"/>
    <property type="project" value="InterPro"/>
</dbReference>
<reference evidence="20" key="1">
    <citation type="submission" date="2019-07" db="EMBL/GenBank/DDBJ databases">
        <authorList>
            <person name="Wongkuna S."/>
            <person name="Scaria J."/>
        </authorList>
    </citation>
    <scope>NUCLEOTIDE SEQUENCE [LARGE SCALE GENOMIC DNA]</scope>
    <source>
        <strain evidence="20">SW178</strain>
    </source>
</reference>
<dbReference type="Pfam" id="PF00672">
    <property type="entry name" value="HAMP"/>
    <property type="match status" value="1"/>
</dbReference>
<evidence type="ECO:0000259" key="19">
    <source>
        <dbReference type="PROSITE" id="PS51755"/>
    </source>
</evidence>
<dbReference type="OrthoDB" id="9786919at2"/>
<dbReference type="Proteomes" id="UP000322025">
    <property type="component" value="Unassembled WGS sequence"/>
</dbReference>
<accession>A0A5M9I318</accession>
<dbReference type="GO" id="GO:0003677">
    <property type="term" value="F:DNA binding"/>
    <property type="evidence" value="ECO:0007669"/>
    <property type="project" value="UniProtKB-UniRule"/>
</dbReference>
<dbReference type="InterPro" id="IPR003661">
    <property type="entry name" value="HisK_dim/P_dom"/>
</dbReference>
<gene>
    <name evidence="20" type="ORF">FNY66_06380</name>
</gene>
<evidence type="ECO:0000256" key="4">
    <source>
        <dbReference type="ARBA" id="ARBA00018672"/>
    </source>
</evidence>
<dbReference type="CDD" id="cd00082">
    <property type="entry name" value="HisKA"/>
    <property type="match status" value="1"/>
</dbReference>
<dbReference type="SUPFAM" id="SSF158472">
    <property type="entry name" value="HAMP domain-like"/>
    <property type="match status" value="1"/>
</dbReference>
<dbReference type="GO" id="GO:0016020">
    <property type="term" value="C:membrane"/>
    <property type="evidence" value="ECO:0007669"/>
    <property type="project" value="UniProtKB-SubCell"/>
</dbReference>
<proteinExistence type="predicted"/>
<name>A0A5M9I318_9FIRM</name>
<keyword evidence="5 13" id="KW-0597">Phosphoprotein</keyword>
<dbReference type="Pfam" id="PF00072">
    <property type="entry name" value="Response_reg"/>
    <property type="match status" value="1"/>
</dbReference>
<dbReference type="InterPro" id="IPR005467">
    <property type="entry name" value="His_kinase_dom"/>
</dbReference>
<dbReference type="CDD" id="cd00383">
    <property type="entry name" value="trans_reg_C"/>
    <property type="match status" value="1"/>
</dbReference>
<evidence type="ECO:0000313" key="20">
    <source>
        <dbReference type="EMBL" id="KAA8501785.1"/>
    </source>
</evidence>
<dbReference type="InterPro" id="IPR001867">
    <property type="entry name" value="OmpR/PhoB-type_DNA-bd"/>
</dbReference>
<dbReference type="EMBL" id="VMSO01000006">
    <property type="protein sequence ID" value="KAA8501785.1"/>
    <property type="molecule type" value="Genomic_DNA"/>
</dbReference>
<evidence type="ECO:0000256" key="10">
    <source>
        <dbReference type="ARBA" id="ARBA00023125"/>
    </source>
</evidence>
<evidence type="ECO:0000313" key="21">
    <source>
        <dbReference type="Proteomes" id="UP000322025"/>
    </source>
</evidence>
<dbReference type="PRINTS" id="PR00344">
    <property type="entry name" value="BCTRLSENSOR"/>
</dbReference>
<dbReference type="Pfam" id="PF02518">
    <property type="entry name" value="HATPase_c"/>
    <property type="match status" value="1"/>
</dbReference>
<dbReference type="SUPFAM" id="SSF55874">
    <property type="entry name" value="ATPase domain of HSP90 chaperone/DNA topoisomerase II/histidine kinase"/>
    <property type="match status" value="1"/>
</dbReference>
<dbReference type="Pfam" id="PF00512">
    <property type="entry name" value="HisKA"/>
    <property type="match status" value="1"/>
</dbReference>
<keyword evidence="15" id="KW-1133">Transmembrane helix</keyword>
<feature type="domain" description="HAMP" evidence="18">
    <location>
        <begin position="357"/>
        <end position="409"/>
    </location>
</feature>
<feature type="transmembrane region" description="Helical" evidence="15">
    <location>
        <begin position="336"/>
        <end position="359"/>
    </location>
</feature>
<feature type="domain" description="OmpR/PhoB-type" evidence="19">
    <location>
        <begin position="128"/>
        <end position="235"/>
    </location>
</feature>
<dbReference type="AlphaFoldDB" id="A0A5M9I318"/>
<keyword evidence="7" id="KW-0418">Kinase</keyword>
<dbReference type="SMART" id="SM00388">
    <property type="entry name" value="HisKA"/>
    <property type="match status" value="1"/>
</dbReference>
<evidence type="ECO:0000256" key="11">
    <source>
        <dbReference type="ARBA" id="ARBA00023163"/>
    </source>
</evidence>
<evidence type="ECO:0000256" key="15">
    <source>
        <dbReference type="SAM" id="Phobius"/>
    </source>
</evidence>
<dbReference type="PROSITE" id="PS50885">
    <property type="entry name" value="HAMP"/>
    <property type="match status" value="1"/>
</dbReference>
<dbReference type="SMART" id="SM00387">
    <property type="entry name" value="HATPase_c"/>
    <property type="match status" value="1"/>
</dbReference>
<keyword evidence="9" id="KW-0805">Transcription regulation</keyword>
<dbReference type="SUPFAM" id="SSF52172">
    <property type="entry name" value="CheY-like"/>
    <property type="match status" value="1"/>
</dbReference>
<dbReference type="Gene3D" id="1.10.287.130">
    <property type="match status" value="1"/>
</dbReference>
<feature type="domain" description="Histidine kinase" evidence="16">
    <location>
        <begin position="424"/>
        <end position="637"/>
    </location>
</feature>
<dbReference type="SMART" id="SM00448">
    <property type="entry name" value="REC"/>
    <property type="match status" value="1"/>
</dbReference>
<comment type="function">
    <text evidence="12">May play the central regulatory role in sporulation. It may be an element of the effector pathway responsible for the activation of sporulation genes in response to nutritional stress. Spo0A may act in concert with spo0H (a sigma factor) to control the expression of some genes that are critical to the sporulation process.</text>
</comment>
<dbReference type="PROSITE" id="PS50110">
    <property type="entry name" value="RESPONSE_REGULATORY"/>
    <property type="match status" value="1"/>
</dbReference>
<protein>
    <recommendedName>
        <fullName evidence="4">Stage 0 sporulation protein A homolog</fullName>
        <ecNumber evidence="3">2.7.13.3</ecNumber>
    </recommendedName>
</protein>
<sequence length="640" mass="72786">MREGKGMIKILIVEDEISISKLMEMSLKRSGYQCDCAYDGEEALEKISRNIYDLILLDVMLPKIDGFELMEYIRPLEIPVIFITAKDSVNNRLKGLRMGAEDYIVKPFEIIELLARVDVVLRRFRLTDEVMDICGLHIDLRSMQVTRNGREIPLTKKEYDLLLLFTRNPNTALYRETIYERVWSGEFEYGSKAVDLLVQRLRKKVEWSRELKAENSYRLLIYTLQMSGETEMFSESENIEDTLRQIAGQRRSYWDSVALSGGDGVVYSQGKAAEYLTRAEERGNEESCVVTSFRTDDGSVYIRVSGGFSSGDQTMYLEAGHDISSLYEKREYQQKIYRIIFVTAMIICAVFSYGMSYLLTRPLSVLAKGAREISGGNLSFRTNIRSGDEIGSLSKDFDRMSEQIETNVRELEQAVERQERFVGSFTHELKTPMTAVIGYADLLRSQQLTEEERRDAAGYIFSEGRRLERLSMKLLDIYVAEKTDVRLSIHSPGRIAENMAEHLRPVFEKKKITLKGNYEKGKCLLEPDLLRSLTVNLIDNASKAAGIGGHIWVAVRMTDEGCVLCVDDDGPGIPEEAREHLTEAFYRVDKSRSRKQGGAGLGLTLCAEIVKLHGGTLVFKRRRGGGTRVIAELRGGRYEK</sequence>
<dbReference type="Pfam" id="PF00486">
    <property type="entry name" value="Trans_reg_C"/>
    <property type="match status" value="1"/>
</dbReference>
<feature type="DNA-binding region" description="OmpR/PhoB-type" evidence="14">
    <location>
        <begin position="128"/>
        <end position="235"/>
    </location>
</feature>
<dbReference type="Gene3D" id="6.10.340.10">
    <property type="match status" value="1"/>
</dbReference>
<keyword evidence="8" id="KW-0902">Two-component regulatory system</keyword>
<feature type="domain" description="Response regulatory" evidence="17">
    <location>
        <begin position="9"/>
        <end position="121"/>
    </location>
</feature>
<dbReference type="Gene3D" id="1.10.10.10">
    <property type="entry name" value="Winged helix-like DNA-binding domain superfamily/Winged helix DNA-binding domain"/>
    <property type="match status" value="1"/>
</dbReference>
<keyword evidence="11" id="KW-0804">Transcription</keyword>
<dbReference type="InterPro" id="IPR003660">
    <property type="entry name" value="HAMP_dom"/>
</dbReference>
<evidence type="ECO:0000259" key="17">
    <source>
        <dbReference type="PROSITE" id="PS50110"/>
    </source>
</evidence>
<evidence type="ECO:0000256" key="7">
    <source>
        <dbReference type="ARBA" id="ARBA00022777"/>
    </source>
</evidence>
<dbReference type="EC" id="2.7.13.3" evidence="3"/>
<feature type="modified residue" description="4-aspartylphosphate" evidence="13">
    <location>
        <position position="58"/>
    </location>
</feature>
<organism evidence="20 21">
    <name type="scientific">Mediterraneibacter catenae</name>
    <dbReference type="NCBI Taxonomy" id="2594882"/>
    <lineage>
        <taxon>Bacteria</taxon>
        <taxon>Bacillati</taxon>
        <taxon>Bacillota</taxon>
        <taxon>Clostridia</taxon>
        <taxon>Lachnospirales</taxon>
        <taxon>Lachnospiraceae</taxon>
        <taxon>Mediterraneibacter</taxon>
    </lineage>
</organism>
<dbReference type="InterPro" id="IPR036097">
    <property type="entry name" value="HisK_dim/P_sf"/>
</dbReference>
<dbReference type="InterPro" id="IPR003594">
    <property type="entry name" value="HATPase_dom"/>
</dbReference>
<dbReference type="InterPro" id="IPR004358">
    <property type="entry name" value="Sig_transdc_His_kin-like_C"/>
</dbReference>
<keyword evidence="21" id="KW-1185">Reference proteome</keyword>
<evidence type="ECO:0000256" key="14">
    <source>
        <dbReference type="PROSITE-ProRule" id="PRU01091"/>
    </source>
</evidence>
<comment type="subcellular location">
    <subcellularLocation>
        <location evidence="2">Membrane</location>
    </subcellularLocation>
</comment>
<dbReference type="PANTHER" id="PTHR43547">
    <property type="entry name" value="TWO-COMPONENT HISTIDINE KINASE"/>
    <property type="match status" value="1"/>
</dbReference>
<evidence type="ECO:0000256" key="13">
    <source>
        <dbReference type="PROSITE-ProRule" id="PRU00169"/>
    </source>
</evidence>
<evidence type="ECO:0000256" key="8">
    <source>
        <dbReference type="ARBA" id="ARBA00023012"/>
    </source>
</evidence>
<comment type="caution">
    <text evidence="20">The sequence shown here is derived from an EMBL/GenBank/DDBJ whole genome shotgun (WGS) entry which is preliminary data.</text>
</comment>
<keyword evidence="10 14" id="KW-0238">DNA-binding</keyword>
<evidence type="ECO:0000256" key="1">
    <source>
        <dbReference type="ARBA" id="ARBA00000085"/>
    </source>
</evidence>
<keyword evidence="6" id="KW-0808">Transferase</keyword>
<evidence type="ECO:0000256" key="12">
    <source>
        <dbReference type="ARBA" id="ARBA00024867"/>
    </source>
</evidence>
<dbReference type="PROSITE" id="PS51755">
    <property type="entry name" value="OMPR_PHOB"/>
    <property type="match status" value="1"/>
</dbReference>
<evidence type="ECO:0000259" key="18">
    <source>
        <dbReference type="PROSITE" id="PS50885"/>
    </source>
</evidence>
<dbReference type="Gene3D" id="3.30.565.10">
    <property type="entry name" value="Histidine kinase-like ATPase, C-terminal domain"/>
    <property type="match status" value="1"/>
</dbReference>
<evidence type="ECO:0000256" key="5">
    <source>
        <dbReference type="ARBA" id="ARBA00022553"/>
    </source>
</evidence>
<keyword evidence="15" id="KW-0812">Transmembrane</keyword>
<dbReference type="InterPro" id="IPR001789">
    <property type="entry name" value="Sig_transdc_resp-reg_receiver"/>
</dbReference>
<dbReference type="FunFam" id="3.40.50.2300:FF:000001">
    <property type="entry name" value="DNA-binding response regulator PhoB"/>
    <property type="match status" value="1"/>
</dbReference>
<evidence type="ECO:0000256" key="2">
    <source>
        <dbReference type="ARBA" id="ARBA00004370"/>
    </source>
</evidence>
<dbReference type="CDD" id="cd06225">
    <property type="entry name" value="HAMP"/>
    <property type="match status" value="1"/>
</dbReference>
<evidence type="ECO:0000256" key="9">
    <source>
        <dbReference type="ARBA" id="ARBA00023015"/>
    </source>
</evidence>
<dbReference type="PANTHER" id="PTHR43547:SF2">
    <property type="entry name" value="HYBRID SIGNAL TRANSDUCTION HISTIDINE KINASE C"/>
    <property type="match status" value="1"/>
</dbReference>